<keyword evidence="1" id="KW-0472">Membrane</keyword>
<sequence length="984" mass="106343">MLGRTCASGTKFGVVMRNLARCDGVSSPRGPSRFRGKARLALVVSSGAFWPVQVHVRARWGSRRHDSRGFEPSHPHTQRGTRGVFWRADTNIGGCMPSAYPGAIAAPKRRWSGLSALLAGVLTALLVVTGFNAAPAMAAEGTVHLQLPSNLATHNGQPVYVEGESYVLGVTFSRSEIPAGHTAVIEVPKGFTIAEGPKGVESIESFTLADGILTIKFKDPIPVSNGGFDLNFTVDTVTESSEQPISWKVNGQEQSQTIIIQKGGDQFTTITDGGSKNGYDAKFPAVTVDDQGKVVLSDEFLNTELNYVITVNSKAARDVTITDTLPEGLSLVPGSFQMRKTVWDAEGMNKQGPLAVDMSAAEYTGTSFTHAFPAEQNSIYELFYTAKIADAAALAQLRDQLQAQYDLVKDKEGQRFEIKLTNTADIAGVKGSKSYTIGSSTPKAPAPNYGAAFKKSSDLTGDTPVTLKGEGPAIEPTLPITYTLTADLTQFANFVGKKYELQRNVVITDTLPANQKWVLGDDFLSPAYTLVSGVSAEDFAGNDYVGSYMIDGQVLRINVGQDLTKKHTITAKAELVSVEGLAVQNDPEHKPYVSQLFTGLKNSAHFAYDNGNGRTVTTDGHVVTTKDPTTGINDQEKFKKRTDSKPIILGKGETVAQIPFTFTVGANTGDPQKSIITDYIDHTLLDVSEKTLPAITKSITGKYAWEFPIDQDTIDVALNADGNLEFRPNAAFPKDVNGRAATKPLTQSFEFTVLIPTKPIEGKSAIEVTNRADYTGEDREIVFKSHTTSTAGAAGREIDVKKTVYNAAKDEFTTNLRAPLTEDGALVEDEYIYRVQFMPTLEYKNMLFDINDELVKDLEFIGFVNPDQVTTGGDAGKGTYTIPGTQLTAKFDQASNKITVASGQQIAGGKLTELFFKVKITNFEDGKGIENAIGPEKVTITPTNDMPLDISKLNEIDPTGDPITDRDARFELRDAAGEVVISDM</sequence>
<evidence type="ECO:0000313" key="3">
    <source>
        <dbReference type="Proteomes" id="UP001645859"/>
    </source>
</evidence>
<proteinExistence type="predicted"/>
<keyword evidence="1" id="KW-1133">Transmembrane helix</keyword>
<keyword evidence="1" id="KW-0812">Transmembrane</keyword>
<dbReference type="InterPro" id="IPR047589">
    <property type="entry name" value="DUF11_rpt"/>
</dbReference>
<evidence type="ECO:0000313" key="2">
    <source>
        <dbReference type="EMBL" id="MBL3680523.1"/>
    </source>
</evidence>
<dbReference type="SUPFAM" id="SSF49401">
    <property type="entry name" value="Bacterial adhesins"/>
    <property type="match status" value="1"/>
</dbReference>
<dbReference type="InterPro" id="IPR026466">
    <property type="entry name" value="Fim_isopep_form_D2_dom"/>
</dbReference>
<dbReference type="EMBL" id="QYAC01000008">
    <property type="protein sequence ID" value="MBL3680523.1"/>
    <property type="molecule type" value="Genomic_DNA"/>
</dbReference>
<organism evidence="2 3">
    <name type="scientific">Leucobacter chromiireducens subsp. solipictus</name>
    <dbReference type="NCBI Taxonomy" id="398235"/>
    <lineage>
        <taxon>Bacteria</taxon>
        <taxon>Bacillati</taxon>
        <taxon>Actinomycetota</taxon>
        <taxon>Actinomycetes</taxon>
        <taxon>Micrococcales</taxon>
        <taxon>Microbacteriaceae</taxon>
        <taxon>Leucobacter</taxon>
    </lineage>
</organism>
<feature type="transmembrane region" description="Helical" evidence="1">
    <location>
        <begin position="116"/>
        <end position="138"/>
    </location>
</feature>
<dbReference type="Gene3D" id="2.60.40.740">
    <property type="match status" value="1"/>
</dbReference>
<reference evidence="2 3" key="1">
    <citation type="submission" date="2018-09" db="EMBL/GenBank/DDBJ databases">
        <title>Comparative genomics of Leucobacter spp.</title>
        <authorList>
            <person name="Reis A.C."/>
            <person name="Kolvenbach B.A."/>
            <person name="Corvini P.F.X."/>
            <person name="Nunes O.C."/>
        </authorList>
    </citation>
    <scope>NUCLEOTIDE SEQUENCE [LARGE SCALE GENOMIC DNA]</scope>
    <source>
        <strain evidence="2 3">TAN 31504</strain>
    </source>
</reference>
<dbReference type="NCBIfam" id="TIGR04226">
    <property type="entry name" value="RrgB_K2N_iso_D2"/>
    <property type="match status" value="1"/>
</dbReference>
<comment type="caution">
    <text evidence="2">The sequence shown here is derived from an EMBL/GenBank/DDBJ whole genome shotgun (WGS) entry which is preliminary data.</text>
</comment>
<dbReference type="InterPro" id="IPR008966">
    <property type="entry name" value="Adhesion_dom_sf"/>
</dbReference>
<evidence type="ECO:0000256" key="1">
    <source>
        <dbReference type="SAM" id="Phobius"/>
    </source>
</evidence>
<accession>A0ABS1SMJ3</accession>
<keyword evidence="3" id="KW-1185">Reference proteome</keyword>
<name>A0ABS1SMJ3_9MICO</name>
<dbReference type="NCBIfam" id="TIGR01451">
    <property type="entry name" value="B_ant_repeat"/>
    <property type="match status" value="1"/>
</dbReference>
<protein>
    <submittedName>
        <fullName evidence="2">Isopeptide-forming domain-containing fimbrial protein</fullName>
    </submittedName>
</protein>
<dbReference type="Proteomes" id="UP001645859">
    <property type="component" value="Unassembled WGS sequence"/>
</dbReference>
<gene>
    <name evidence="2" type="ORF">D3230_14675</name>
</gene>